<feature type="region of interest" description="Disordered" evidence="1">
    <location>
        <begin position="61"/>
        <end position="127"/>
    </location>
</feature>
<feature type="compositionally biased region" description="Basic and acidic residues" evidence="1">
    <location>
        <begin position="61"/>
        <end position="101"/>
    </location>
</feature>
<accession>A0A914WDJ3</accession>
<name>A0A914WDJ3_9BILA</name>
<dbReference type="AlphaFoldDB" id="A0A914WDJ3"/>
<dbReference type="Proteomes" id="UP000887566">
    <property type="component" value="Unplaced"/>
</dbReference>
<sequence>MGARLLKLFWSAYMGNNMSCLQTGWNLDSFTFMPMIIHDYLLLVLCCPPLILRPAVIMPHGKEHKDDHHDDHHDDHAKGHKDDHHDTHAKGHKDDHHDDHAKPHKGHAAADHHDDHHDDHSKKGEHH</sequence>
<evidence type="ECO:0000313" key="2">
    <source>
        <dbReference type="Proteomes" id="UP000887566"/>
    </source>
</evidence>
<feature type="compositionally biased region" description="Basic and acidic residues" evidence="1">
    <location>
        <begin position="108"/>
        <end position="127"/>
    </location>
</feature>
<evidence type="ECO:0000256" key="1">
    <source>
        <dbReference type="SAM" id="MobiDB-lite"/>
    </source>
</evidence>
<keyword evidence="2" id="KW-1185">Reference proteome</keyword>
<organism evidence="2 3">
    <name type="scientific">Plectus sambesii</name>
    <dbReference type="NCBI Taxonomy" id="2011161"/>
    <lineage>
        <taxon>Eukaryota</taxon>
        <taxon>Metazoa</taxon>
        <taxon>Ecdysozoa</taxon>
        <taxon>Nematoda</taxon>
        <taxon>Chromadorea</taxon>
        <taxon>Plectida</taxon>
        <taxon>Plectina</taxon>
        <taxon>Plectoidea</taxon>
        <taxon>Plectidae</taxon>
        <taxon>Plectus</taxon>
    </lineage>
</organism>
<reference evidence="3" key="1">
    <citation type="submission" date="2022-11" db="UniProtKB">
        <authorList>
            <consortium name="WormBaseParasite"/>
        </authorList>
    </citation>
    <scope>IDENTIFICATION</scope>
</reference>
<evidence type="ECO:0000313" key="3">
    <source>
        <dbReference type="WBParaSite" id="PSAMB.scaffold3718size17123.g22295.t1"/>
    </source>
</evidence>
<dbReference type="WBParaSite" id="PSAMB.scaffold3718size17123.g22295.t1">
    <property type="protein sequence ID" value="PSAMB.scaffold3718size17123.g22295.t1"/>
    <property type="gene ID" value="PSAMB.scaffold3718size17123.g22295"/>
</dbReference>
<proteinExistence type="predicted"/>
<protein>
    <submittedName>
        <fullName evidence="3">Uncharacterized protein</fullName>
    </submittedName>
</protein>